<dbReference type="AlphaFoldDB" id="A0A6J4IKW3"/>
<dbReference type="SUPFAM" id="SSF63829">
    <property type="entry name" value="Calcium-dependent phosphotriesterase"/>
    <property type="match status" value="1"/>
</dbReference>
<gene>
    <name evidence="2" type="ORF">AVDCRST_MAG50-2287</name>
</gene>
<proteinExistence type="predicted"/>
<sequence>MTGHAGPLDDLGALRSHLGHVPCSSTCYRCLGASLVDLFSAERRTGAFRRAVAGVAVLAFGLAAAGAGTTPLPGLVESALAASAPGVALPGAPHARSDLSPATDRSAVALRPTRAVDRQEPAREPGYRLVAADGGVFNHGGYGDHGSATGLAGAPVVGIAQTADGAGYWLAGADGGVFAFGSASFLGSMPETGVRLRAPIVGISASPDGRGYWLTASDGGVFTFGTAAYHGSGVEVGARSIAGMAVAPGGQGYWLVGTDGGVFSFGSAGFHGSAVGMGAKAPMLELVPTASGLGYWLVGTDGGVFAFGDAPFHGSISGQRINGQIAGMAVSPGSNGYWLVATDGGVFSFGDAPYLGSPSGTRLNAPVTAIVAGTARRPAVAQVDQPAPRRTVLTPGRSMPATTRPVVPTTTPPTSTSTTSSTTSSTTTTTTTTTVPVAVPVAAAPVAEPDIGGRFGWDISYPQCGGPFPTGKFEYGIVGVNGGRPYRHNPCLAEQWRWATRSGAAGVYVNVSFPRSPAELSAGSTSERQPRCNGELACIAYNWGYNGVVDAMTYARSQGVDPPFVWLDVEVLNYWTADTTINAVVIRGAIDGVRAHGKEPGLYSTPLQWGRIAGSEAPGLPVWSAGADGLGNVGRYCLQRGFGGGPVAFVQLLPGQFDPNVACHGAGPSSRYFSTK</sequence>
<protein>
    <submittedName>
        <fullName evidence="2">Uncharacterized protein</fullName>
    </submittedName>
</protein>
<evidence type="ECO:0000313" key="2">
    <source>
        <dbReference type="EMBL" id="CAA9253230.1"/>
    </source>
</evidence>
<organism evidence="2">
    <name type="scientific">uncultured Acidimicrobiales bacterium</name>
    <dbReference type="NCBI Taxonomy" id="310071"/>
    <lineage>
        <taxon>Bacteria</taxon>
        <taxon>Bacillati</taxon>
        <taxon>Actinomycetota</taxon>
        <taxon>Acidimicrobiia</taxon>
        <taxon>Acidimicrobiales</taxon>
        <taxon>environmental samples</taxon>
    </lineage>
</organism>
<feature type="compositionally biased region" description="Low complexity" evidence="1">
    <location>
        <begin position="400"/>
        <end position="431"/>
    </location>
</feature>
<reference evidence="2" key="1">
    <citation type="submission" date="2020-02" db="EMBL/GenBank/DDBJ databases">
        <authorList>
            <person name="Meier V. D."/>
        </authorList>
    </citation>
    <scope>NUCLEOTIDE SEQUENCE</scope>
    <source>
        <strain evidence="2">AVDCRST_MAG50</strain>
    </source>
</reference>
<dbReference type="EMBL" id="CADCTF010000112">
    <property type="protein sequence ID" value="CAA9253230.1"/>
    <property type="molecule type" value="Genomic_DNA"/>
</dbReference>
<dbReference type="SUPFAM" id="SSF51445">
    <property type="entry name" value="(Trans)glycosidases"/>
    <property type="match status" value="1"/>
</dbReference>
<accession>A0A6J4IKW3</accession>
<evidence type="ECO:0000256" key="1">
    <source>
        <dbReference type="SAM" id="MobiDB-lite"/>
    </source>
</evidence>
<name>A0A6J4IKW3_9ACTN</name>
<dbReference type="InterPro" id="IPR017853">
    <property type="entry name" value="GH"/>
</dbReference>
<feature type="region of interest" description="Disordered" evidence="1">
    <location>
        <begin position="384"/>
        <end position="431"/>
    </location>
</feature>